<organism evidence="1 2">
    <name type="scientific">Candidatus Nitrosacidococcus tergens</name>
    <dbReference type="NCBI Taxonomy" id="553981"/>
    <lineage>
        <taxon>Bacteria</taxon>
        <taxon>Pseudomonadati</taxon>
        <taxon>Pseudomonadota</taxon>
        <taxon>Gammaproteobacteria</taxon>
        <taxon>Chromatiales</taxon>
        <taxon>Chromatiaceae</taxon>
        <taxon>Candidatus Nitrosacidococcus</taxon>
    </lineage>
</organism>
<evidence type="ECO:0000313" key="1">
    <source>
        <dbReference type="EMBL" id="CAB1275677.1"/>
    </source>
</evidence>
<accession>A0A7G1Q927</accession>
<evidence type="ECO:0000313" key="2">
    <source>
        <dbReference type="Proteomes" id="UP000516072"/>
    </source>
</evidence>
<sequence>MIIRKSIPLLEALDIKKGIICLVGTAEKDTLIHRLATLYSGRMGITSITPIPSFPKDMPAYQIIADKKQQVMLINTATKTYRIIAYAQSSEKKGTLLGIPSGLIEIIHTQAQFNLSVVRADLPFHHFDISNPIDKKIFSLPIGTIMIIPIISIAEMEQSLLAKTILPIRQGKGMRFISKIGIGNPIKPIYLAKSMVELLENIEGGNSTKIIPLISINKSYFTQEEQDGIITAELALSITHQFDQVVIAYTDRNTPFATVVSRY</sequence>
<dbReference type="AlphaFoldDB" id="A0A7G1Q927"/>
<dbReference type="EMBL" id="LR778175">
    <property type="protein sequence ID" value="CAB1275677.1"/>
    <property type="molecule type" value="Genomic_DNA"/>
</dbReference>
<name>A0A7G1Q927_9GAMM</name>
<reference evidence="1 2" key="1">
    <citation type="submission" date="2020-03" db="EMBL/GenBank/DDBJ databases">
        <authorList>
            <person name="Picone N."/>
        </authorList>
    </citation>
    <scope>NUCLEOTIDE SEQUENCE [LARGE SCALE GENOMIC DNA]</scope>
    <source>
        <strain evidence="1">NSCAC1</strain>
    </source>
</reference>
<keyword evidence="2" id="KW-1185">Reference proteome</keyword>
<dbReference type="KEGG" id="ntg:NSCAC_0786"/>
<evidence type="ECO:0008006" key="3">
    <source>
        <dbReference type="Google" id="ProtNLM"/>
    </source>
</evidence>
<gene>
    <name evidence="1" type="ORF">NSCAC_0786</name>
</gene>
<proteinExistence type="predicted"/>
<dbReference type="Proteomes" id="UP000516072">
    <property type="component" value="Chromosome"/>
</dbReference>
<protein>
    <recommendedName>
        <fullName evidence="3">Selenium-dependent hydroxylase accessory protein YqeC</fullName>
    </recommendedName>
</protein>
<dbReference type="RefSeq" id="WP_197745092.1">
    <property type="nucleotide sequence ID" value="NZ_LR778175.1"/>
</dbReference>